<organism evidence="6 7">
    <name type="scientific">Nakamurella multipartita (strain ATCC 700099 / DSM 44233 / CIP 104796 / JCM 9543 / NBRC 105858 / Y-104)</name>
    <name type="common">Microsphaera multipartita</name>
    <dbReference type="NCBI Taxonomy" id="479431"/>
    <lineage>
        <taxon>Bacteria</taxon>
        <taxon>Bacillati</taxon>
        <taxon>Actinomycetota</taxon>
        <taxon>Actinomycetes</taxon>
        <taxon>Nakamurellales</taxon>
        <taxon>Nakamurellaceae</taxon>
        <taxon>Nakamurella</taxon>
    </lineage>
</organism>
<keyword evidence="5" id="KW-0812">Transmembrane</keyword>
<dbReference type="InterPro" id="IPR013784">
    <property type="entry name" value="Carb-bd-like_fold"/>
</dbReference>
<dbReference type="SUPFAM" id="SSF49452">
    <property type="entry name" value="Starch-binding domain-like"/>
    <property type="match status" value="2"/>
</dbReference>
<dbReference type="EMBL" id="CP001737">
    <property type="protein sequence ID" value="ACV77432.1"/>
    <property type="molecule type" value="Genomic_DNA"/>
</dbReference>
<dbReference type="InterPro" id="IPR013783">
    <property type="entry name" value="Ig-like_fold"/>
</dbReference>
<dbReference type="SUPFAM" id="SSF49478">
    <property type="entry name" value="Cna protein B-type domain"/>
    <property type="match status" value="1"/>
</dbReference>
<dbReference type="KEGG" id="nml:Namu_1023"/>
<dbReference type="HOGENOM" id="CLU_337037_0_0_11"/>
<dbReference type="Pfam" id="PF13620">
    <property type="entry name" value="CarboxypepD_reg"/>
    <property type="match status" value="4"/>
</dbReference>
<accession>C8XBH0</accession>
<dbReference type="SUPFAM" id="SSF49464">
    <property type="entry name" value="Carboxypeptidase regulatory domain-like"/>
    <property type="match status" value="1"/>
</dbReference>
<keyword evidence="5" id="KW-0472">Membrane</keyword>
<dbReference type="STRING" id="479431.Namu_1023"/>
<dbReference type="GO" id="GO:0005975">
    <property type="term" value="P:carbohydrate metabolic process"/>
    <property type="evidence" value="ECO:0007669"/>
    <property type="project" value="UniProtKB-ARBA"/>
</dbReference>
<evidence type="ECO:0000256" key="4">
    <source>
        <dbReference type="SAM" id="MobiDB-lite"/>
    </source>
</evidence>
<dbReference type="EC" id="3.2.1.1" evidence="2"/>
<sequence length="980" mass="97633">MRVFVTPDRIELAPAGGPAAVGGPAGPDAPSTVEVLITVHNTGNLIGGYQVRVLGADPSWVSLQADNLSLFPDETQTLTATVAVPDGVAAGERRMAVQVRELTPPYAISINELELLVPAAEALDVQLTPMTVIGGATGMFGVLLHNTGNTTVTTELAGRDAEDVMWFEFEPAVVTLAPGDQAISDLRAAGPRRWFGQPVVRPFGVLLVPPGSQPPPGRRSRGLLPTGLVPKKIKLPKGPPLPAVPKPPTGPGGGAPAMPAAPKVPGVKVPSIKAPAVKVPQLTAPKLPTELAVPARGAAGGPADPVPAPAAPPEPVAVGTLLQKPRLSRGVLSLLSLLVAATVFATVITIALSALVGQSAADRNLAIQVAAARNSGTPAGASTMGGSVLQLTNGQPIAGVSVELFAAQDVTSPLTNTATKDDGTWIIGDLPAGTYVFRVRGAGFAEIWYPNALAASDATQITLQVGQQVGDLDVNLGGLPATVSGQVTGADVAGAVLTVQVPAEDLPSDPNSAAVAQAEASPAVGTPAGAVLTTVPIGSDGTFDLKDIPSPAVYDLVLSKPGFATDSQRIDLSGGEVRGGIQLRLQTGDGLISGSVTGPDGPLGGAVVTATTGTTSVQTVSLTDGTVGSFTLRGLVTPATYTVTVTAPGFTTQATSVALTDEQKLTGVQLSLARSSGSLSGLVTTLPGNVPATGVTVAVSGGSTQVQTVTQSTGTVGAWSIGGLPIPGSYTITLSRDDLQKQTLAVNLDASGTPSSGSGPLSVAMTSAVAEISGVVSQRATDGTITAAGEAVVTLTSGAETYTVTSASEPSSATGAYRVGGVVPGTYTLSVSRPGTSPTSVIVTLTAGQSLTMNPVLIPPASIGGTVRGTDGTTMPGVQVALFKASEYPAQTTATTTTDASGRYSFPDVDAPQAYVLEVRSSSQGTLGSSTLVLAASQAAQIDITVGPSTATSTPAPAPAAPNVATTDPATTSSTTGTGP</sequence>
<dbReference type="SUPFAM" id="SSF117074">
    <property type="entry name" value="Hypothetical protein PA1324"/>
    <property type="match status" value="1"/>
</dbReference>
<feature type="compositionally biased region" description="Low complexity" evidence="4">
    <location>
        <begin position="948"/>
        <end position="980"/>
    </location>
</feature>
<dbReference type="GO" id="GO:0004556">
    <property type="term" value="F:alpha-amylase activity"/>
    <property type="evidence" value="ECO:0007669"/>
    <property type="project" value="UniProtKB-EC"/>
</dbReference>
<reference evidence="6 7" key="2">
    <citation type="journal article" date="2010" name="Stand. Genomic Sci.">
        <title>Complete genome sequence of Nakamurella multipartita type strain (Y-104).</title>
        <authorList>
            <person name="Tice H."/>
            <person name="Mayilraj S."/>
            <person name="Sims D."/>
            <person name="Lapidus A."/>
            <person name="Nolan M."/>
            <person name="Lucas S."/>
            <person name="Glavina Del Rio T."/>
            <person name="Copeland A."/>
            <person name="Cheng J.F."/>
            <person name="Meincke L."/>
            <person name="Bruce D."/>
            <person name="Goodwin L."/>
            <person name="Pitluck S."/>
            <person name="Ivanova N."/>
            <person name="Mavromatis K."/>
            <person name="Ovchinnikova G."/>
            <person name="Pati A."/>
            <person name="Chen A."/>
            <person name="Palaniappan K."/>
            <person name="Land M."/>
            <person name="Hauser L."/>
            <person name="Chang Y.J."/>
            <person name="Jeffries C.D."/>
            <person name="Detter J.C."/>
            <person name="Brettin T."/>
            <person name="Rohde M."/>
            <person name="Goker M."/>
            <person name="Bristow J."/>
            <person name="Eisen J.A."/>
            <person name="Markowitz V."/>
            <person name="Hugenholtz P."/>
            <person name="Kyrpides N.C."/>
            <person name="Klenk H.P."/>
            <person name="Chen F."/>
        </authorList>
    </citation>
    <scope>NUCLEOTIDE SEQUENCE [LARGE SCALE GENOMIC DNA]</scope>
    <source>
        <strain evidence="7">ATCC 700099 / DSM 44233 / CIP 104796 / JCM 9543 / NBRC 105858 / Y-104</strain>
    </source>
</reference>
<evidence type="ECO:0000256" key="3">
    <source>
        <dbReference type="ARBA" id="ARBA00030238"/>
    </source>
</evidence>
<dbReference type="eggNOG" id="COG4932">
    <property type="taxonomic scope" value="Bacteria"/>
</dbReference>
<dbReference type="RefSeq" id="WP_015746346.1">
    <property type="nucleotide sequence ID" value="NC_013235.1"/>
</dbReference>
<dbReference type="InterPro" id="IPR008969">
    <property type="entry name" value="CarboxyPept-like_regulatory"/>
</dbReference>
<proteinExistence type="predicted"/>
<dbReference type="AlphaFoldDB" id="C8XBH0"/>
<evidence type="ECO:0000256" key="5">
    <source>
        <dbReference type="SAM" id="Phobius"/>
    </source>
</evidence>
<evidence type="ECO:0000313" key="6">
    <source>
        <dbReference type="EMBL" id="ACV77432.1"/>
    </source>
</evidence>
<keyword evidence="7" id="KW-1185">Reference proteome</keyword>
<feature type="region of interest" description="Disordered" evidence="4">
    <location>
        <begin position="232"/>
        <end position="258"/>
    </location>
</feature>
<comment type="catalytic activity">
    <reaction evidence="1">
        <text>Endohydrolysis of (1-&gt;4)-alpha-D-glucosidic linkages in polysaccharides containing three or more (1-&gt;4)-alpha-linked D-glucose units.</text>
        <dbReference type="EC" id="3.2.1.1"/>
    </reaction>
</comment>
<evidence type="ECO:0000256" key="2">
    <source>
        <dbReference type="ARBA" id="ARBA00012595"/>
    </source>
</evidence>
<dbReference type="Gene3D" id="2.60.40.10">
    <property type="entry name" value="Immunoglobulins"/>
    <property type="match status" value="2"/>
</dbReference>
<feature type="transmembrane region" description="Helical" evidence="5">
    <location>
        <begin position="331"/>
        <end position="356"/>
    </location>
</feature>
<dbReference type="Gene3D" id="2.60.40.1120">
    <property type="entry name" value="Carboxypeptidase-like, regulatory domain"/>
    <property type="match status" value="4"/>
</dbReference>
<feature type="compositionally biased region" description="Pro residues" evidence="4">
    <location>
        <begin position="237"/>
        <end position="250"/>
    </location>
</feature>
<evidence type="ECO:0000256" key="1">
    <source>
        <dbReference type="ARBA" id="ARBA00000548"/>
    </source>
</evidence>
<evidence type="ECO:0000313" key="7">
    <source>
        <dbReference type="Proteomes" id="UP000002218"/>
    </source>
</evidence>
<dbReference type="InParanoid" id="C8XBH0"/>
<gene>
    <name evidence="6" type="ordered locus">Namu_1023</name>
</gene>
<dbReference type="Proteomes" id="UP000002218">
    <property type="component" value="Chromosome"/>
</dbReference>
<keyword evidence="5" id="KW-1133">Transmembrane helix</keyword>
<name>C8XBH0_NAKMY</name>
<protein>
    <recommendedName>
        <fullName evidence="2">alpha-amylase</fullName>
        <ecNumber evidence="2">3.2.1.1</ecNumber>
    </recommendedName>
    <alternativeName>
        <fullName evidence="3">1,4-alpha-D-glucan glucanohydrolase</fullName>
    </alternativeName>
</protein>
<dbReference type="GO" id="GO:0030246">
    <property type="term" value="F:carbohydrate binding"/>
    <property type="evidence" value="ECO:0007669"/>
    <property type="project" value="InterPro"/>
</dbReference>
<dbReference type="OrthoDB" id="5164924at2"/>
<feature type="region of interest" description="Disordered" evidence="4">
    <location>
        <begin position="947"/>
        <end position="980"/>
    </location>
</feature>
<reference evidence="7" key="1">
    <citation type="submission" date="2009-09" db="EMBL/GenBank/DDBJ databases">
        <title>The complete genome of Nakamurella multipartita DSM 44233.</title>
        <authorList>
            <consortium name="US DOE Joint Genome Institute (JGI-PGF)"/>
            <person name="Lucas S."/>
            <person name="Copeland A."/>
            <person name="Lapidus A."/>
            <person name="Glavina del Rio T."/>
            <person name="Dalin E."/>
            <person name="Tice H."/>
            <person name="Bruce D."/>
            <person name="Goodwin L."/>
            <person name="Pitluck S."/>
            <person name="Kyrpides N."/>
            <person name="Mavromatis K."/>
            <person name="Ivanova N."/>
            <person name="Ovchinnikova G."/>
            <person name="Sims D."/>
            <person name="Meincke L."/>
            <person name="Brettin T."/>
            <person name="Detter J.C."/>
            <person name="Han C."/>
            <person name="Larimer F."/>
            <person name="Land M."/>
            <person name="Hauser L."/>
            <person name="Markowitz V."/>
            <person name="Cheng J.-F."/>
            <person name="Hugenholtz P."/>
            <person name="Woyke T."/>
            <person name="Wu D."/>
            <person name="Klenk H.-P."/>
            <person name="Eisen J.A."/>
        </authorList>
    </citation>
    <scope>NUCLEOTIDE SEQUENCE [LARGE SCALE GENOMIC DNA]</scope>
    <source>
        <strain evidence="7">ATCC 700099 / DSM 44233 / CIP 104796 / JCM 9543 / NBRC 105858 / Y-104</strain>
    </source>
</reference>